<dbReference type="Proteomes" id="UP000008680">
    <property type="component" value="Chromosome"/>
</dbReference>
<evidence type="ECO:0000313" key="4">
    <source>
        <dbReference type="EMBL" id="ADC47042.1"/>
    </source>
</evidence>
<reference evidence="4 5" key="1">
    <citation type="journal article" date="2010" name="PLoS ONE">
        <title>The genome sequence of the rumen methanogen Methanobrevibacter ruminantium reveals new possibilities for controlling ruminant methane emissions.</title>
        <authorList>
            <person name="Leahy S.C."/>
            <person name="Kelly W.J."/>
            <person name="Altermann E."/>
            <person name="Ronimus R.S."/>
            <person name="Yeoman C.J."/>
            <person name="Pacheco D.M."/>
            <person name="Li D."/>
            <person name="Kong Z."/>
            <person name="McTavish S."/>
            <person name="Sang C."/>
            <person name="Lambie S.C."/>
            <person name="Janssen P.H."/>
            <person name="Dey D."/>
            <person name="Attwood G.T."/>
        </authorList>
    </citation>
    <scope>NUCLEOTIDE SEQUENCE [LARGE SCALE GENOMIC DNA]</scope>
    <source>
        <strain evidence="5">ATCC 35063 / DSM 1093 / JCM 13430 / OCM 146 / M1</strain>
    </source>
</reference>
<sequence length="594" mass="66917">MNSKQKTLIILSLSLILLASIAAVSAVDYTLTNADMDYVVKSNGLLHVHEAITYDFDSSPNGVYRDIPLKSGQSIENLEVYVDGAYAEYQIIPKGSGERIKVYLYTDSSKSHKLSSDSVITVHYVYDMPKVVKIYNDIGELQYKVWGDEWDEDLENLQSTITFPDDEELQFWINPYFSNAKARWAEDHLKIHSDFVGDGKYVEARALIPLSEFDSNAEYAQHINKNGKDEIIKIQDDDKKSQEGFKSLFSILNKVLVVLCFIPGLIYLKFGREPKTTYDAIYEHEPPTDDPPAYVNGMIGSGLKDVGSLNQEAFQATIMDLINRGKMGVSSEEDTEFTKTTFLTIKDTSGLKRFEADVINILKRYELNGNISLSYMQDCLRGESEARYFQGRFESWKENFENEYFSEDSFSRLFDKKGNDYLNYFAFLLIILGIIAFVASIFFDFAVTGSTIFVGVLLVIVGVVCLMLPSGIAGKYTDEGKLYEEKWMKFKKYLQDYSLIKEHPPESIVIWNKYLVYATALGVADEVYKAMKMEVYSGSDDYYRTNDLYMFYYLGGHRFINDSFNTASSTISAADNSSVGGIGGGSGGGGGGAF</sequence>
<dbReference type="Pfam" id="PF09972">
    <property type="entry name" value="DUF2207"/>
    <property type="match status" value="1"/>
</dbReference>
<evidence type="ECO:0000313" key="5">
    <source>
        <dbReference type="Proteomes" id="UP000008680"/>
    </source>
</evidence>
<name>D3E3D1_METRM</name>
<feature type="domain" description="Predicted membrane protein YciQ-like C-terminal" evidence="3">
    <location>
        <begin position="280"/>
        <end position="531"/>
    </location>
</feature>
<evidence type="ECO:0000259" key="2">
    <source>
        <dbReference type="Pfam" id="PF09972"/>
    </source>
</evidence>
<dbReference type="GeneID" id="8770843"/>
<dbReference type="InterPro" id="IPR018702">
    <property type="entry name" value="DUF2207"/>
</dbReference>
<feature type="domain" description="DUF2207" evidence="2">
    <location>
        <begin position="31"/>
        <end position="207"/>
    </location>
</feature>
<dbReference type="RefSeq" id="WP_012955991.1">
    <property type="nucleotide sequence ID" value="NC_013790.1"/>
</dbReference>
<evidence type="ECO:0000259" key="3">
    <source>
        <dbReference type="Pfam" id="PF20990"/>
    </source>
</evidence>
<dbReference type="KEGG" id="mru:mru_1192"/>
<keyword evidence="1" id="KW-0472">Membrane</keyword>
<dbReference type="STRING" id="634498.mru_1192"/>
<feature type="transmembrane region" description="Helical" evidence="1">
    <location>
        <begin position="248"/>
        <end position="268"/>
    </location>
</feature>
<dbReference type="AlphaFoldDB" id="D3E3D1"/>
<organism evidence="4 5">
    <name type="scientific">Methanobrevibacter ruminantium (strain ATCC 35063 / DSM 1093 / JCM 13430 / OCM 146 / M1)</name>
    <name type="common">Methanobacterium ruminantium</name>
    <dbReference type="NCBI Taxonomy" id="634498"/>
    <lineage>
        <taxon>Archaea</taxon>
        <taxon>Methanobacteriati</taxon>
        <taxon>Methanobacteriota</taxon>
        <taxon>Methanomada group</taxon>
        <taxon>Methanobacteria</taxon>
        <taxon>Methanobacteriales</taxon>
        <taxon>Methanobacteriaceae</taxon>
        <taxon>Methanobrevibacter</taxon>
    </lineage>
</organism>
<dbReference type="EMBL" id="CP001719">
    <property type="protein sequence ID" value="ADC47042.1"/>
    <property type="molecule type" value="Genomic_DNA"/>
</dbReference>
<dbReference type="PATRIC" id="fig|634498.28.peg.1193"/>
<dbReference type="eggNOG" id="arCOG03432">
    <property type="taxonomic scope" value="Archaea"/>
</dbReference>
<keyword evidence="1" id="KW-1133">Transmembrane helix</keyword>
<accession>D3E3D1</accession>
<proteinExistence type="predicted"/>
<feature type="transmembrane region" description="Helical" evidence="1">
    <location>
        <begin position="421"/>
        <end position="443"/>
    </location>
</feature>
<dbReference type="HOGENOM" id="CLU_026556_1_0_2"/>
<evidence type="ECO:0000256" key="1">
    <source>
        <dbReference type="SAM" id="Phobius"/>
    </source>
</evidence>
<dbReference type="OrthoDB" id="137138at2157"/>
<feature type="transmembrane region" description="Helical" evidence="1">
    <location>
        <begin position="449"/>
        <end position="468"/>
    </location>
</feature>
<dbReference type="Pfam" id="PF20990">
    <property type="entry name" value="DUF2207_C"/>
    <property type="match status" value="1"/>
</dbReference>
<keyword evidence="1" id="KW-0812">Transmembrane</keyword>
<gene>
    <name evidence="4" type="ordered locus">mru_1192</name>
</gene>
<protein>
    <recommendedName>
        <fullName evidence="6">DUF2207 domain-containing protein</fullName>
    </recommendedName>
</protein>
<keyword evidence="5" id="KW-1185">Reference proteome</keyword>
<dbReference type="InterPro" id="IPR048389">
    <property type="entry name" value="YciQ-like_C"/>
</dbReference>
<evidence type="ECO:0008006" key="6">
    <source>
        <dbReference type="Google" id="ProtNLM"/>
    </source>
</evidence>